<dbReference type="GO" id="GO:0008233">
    <property type="term" value="F:peptidase activity"/>
    <property type="evidence" value="ECO:0007669"/>
    <property type="project" value="UniProtKB-KW"/>
</dbReference>
<evidence type="ECO:0000256" key="6">
    <source>
        <dbReference type="ARBA" id="ARBA00022989"/>
    </source>
</evidence>
<keyword evidence="7 9" id="KW-0472">Membrane</keyword>
<dbReference type="RefSeq" id="WP_380724607.1">
    <property type="nucleotide sequence ID" value="NZ_JBHTLK010000095.1"/>
</dbReference>
<evidence type="ECO:0000256" key="3">
    <source>
        <dbReference type="ARBA" id="ARBA00022670"/>
    </source>
</evidence>
<evidence type="ECO:0000256" key="7">
    <source>
        <dbReference type="ARBA" id="ARBA00023136"/>
    </source>
</evidence>
<dbReference type="InterPro" id="IPR035952">
    <property type="entry name" value="Rhomboid-like_sf"/>
</dbReference>
<evidence type="ECO:0000256" key="9">
    <source>
        <dbReference type="SAM" id="Phobius"/>
    </source>
</evidence>
<feature type="region of interest" description="Disordered" evidence="8">
    <location>
        <begin position="1"/>
        <end position="31"/>
    </location>
</feature>
<comment type="subcellular location">
    <subcellularLocation>
        <location evidence="1">Membrane</location>
        <topology evidence="1">Multi-pass membrane protein</topology>
    </subcellularLocation>
</comment>
<dbReference type="GO" id="GO:0006508">
    <property type="term" value="P:proteolysis"/>
    <property type="evidence" value="ECO:0007669"/>
    <property type="project" value="UniProtKB-KW"/>
</dbReference>
<evidence type="ECO:0000313" key="11">
    <source>
        <dbReference type="EMBL" id="MFD1149196.1"/>
    </source>
</evidence>
<protein>
    <submittedName>
        <fullName evidence="11">Rhomboid family intramembrane serine protease</fullName>
        <ecNumber evidence="11">3.4.21.-</ecNumber>
    </submittedName>
</protein>
<dbReference type="SUPFAM" id="SSF144091">
    <property type="entry name" value="Rhomboid-like"/>
    <property type="match status" value="1"/>
</dbReference>
<comment type="caution">
    <text evidence="11">The sequence shown here is derived from an EMBL/GenBank/DDBJ whole genome shotgun (WGS) entry which is preliminary data.</text>
</comment>
<feature type="transmembrane region" description="Helical" evidence="9">
    <location>
        <begin position="41"/>
        <end position="57"/>
    </location>
</feature>
<evidence type="ECO:0000256" key="2">
    <source>
        <dbReference type="ARBA" id="ARBA00009045"/>
    </source>
</evidence>
<feature type="compositionally biased region" description="Pro residues" evidence="8">
    <location>
        <begin position="9"/>
        <end position="20"/>
    </location>
</feature>
<comment type="similarity">
    <text evidence="2">Belongs to the peptidase S54 family.</text>
</comment>
<name>A0ABW3QX00_9PSEU</name>
<dbReference type="EC" id="3.4.21.-" evidence="11"/>
<dbReference type="Gene3D" id="1.20.1540.10">
    <property type="entry name" value="Rhomboid-like"/>
    <property type="match status" value="1"/>
</dbReference>
<reference evidence="12" key="1">
    <citation type="journal article" date="2019" name="Int. J. Syst. Evol. Microbiol.">
        <title>The Global Catalogue of Microorganisms (GCM) 10K type strain sequencing project: providing services to taxonomists for standard genome sequencing and annotation.</title>
        <authorList>
            <consortium name="The Broad Institute Genomics Platform"/>
            <consortium name="The Broad Institute Genome Sequencing Center for Infectious Disease"/>
            <person name="Wu L."/>
            <person name="Ma J."/>
        </authorList>
    </citation>
    <scope>NUCLEOTIDE SEQUENCE [LARGE SCALE GENOMIC DNA]</scope>
    <source>
        <strain evidence="12">CCUG 60214</strain>
    </source>
</reference>
<keyword evidence="4 9" id="KW-0812">Transmembrane</keyword>
<keyword evidence="5 11" id="KW-0378">Hydrolase</keyword>
<dbReference type="PANTHER" id="PTHR43066">
    <property type="entry name" value="RHOMBOID-RELATED PROTEIN"/>
    <property type="match status" value="1"/>
</dbReference>
<proteinExistence type="inferred from homology"/>
<dbReference type="InterPro" id="IPR022764">
    <property type="entry name" value="Peptidase_S54_rhomboid_dom"/>
</dbReference>
<feature type="domain" description="Peptidase S54 rhomboid" evidence="10">
    <location>
        <begin position="80"/>
        <end position="214"/>
    </location>
</feature>
<feature type="transmembrane region" description="Helical" evidence="9">
    <location>
        <begin position="194"/>
        <end position="214"/>
    </location>
</feature>
<keyword evidence="6 9" id="KW-1133">Transmembrane helix</keyword>
<evidence type="ECO:0000256" key="1">
    <source>
        <dbReference type="ARBA" id="ARBA00004141"/>
    </source>
</evidence>
<evidence type="ECO:0000256" key="8">
    <source>
        <dbReference type="SAM" id="MobiDB-lite"/>
    </source>
</evidence>
<sequence>MDPTGPSGTPAPPPVFPAPTPAAARRPAKPLSKRVVPPRPVLSAVVVLAFVGLLYVVEAVDTVLGGRLDDDGVLPRDFSQWDNLLWFPFLHGDWGHLTSNAVPLLVLGYLATSGGIKQFLQVTAVIWLTSGLGVWIFGSYGSHIGASGLVFGFLVFLLVRGIFARSVLQIALAVVVFAVYGAALWGVLPGQPGISWEGHLFGALGGVLAAWGVARDARRAARTAGARTTLDA</sequence>
<evidence type="ECO:0000256" key="5">
    <source>
        <dbReference type="ARBA" id="ARBA00022801"/>
    </source>
</evidence>
<dbReference type="PANTHER" id="PTHR43066:SF1">
    <property type="entry name" value="RHOMBOID PROTEIN 2"/>
    <property type="match status" value="1"/>
</dbReference>
<evidence type="ECO:0000256" key="4">
    <source>
        <dbReference type="ARBA" id="ARBA00022692"/>
    </source>
</evidence>
<evidence type="ECO:0000259" key="10">
    <source>
        <dbReference type="Pfam" id="PF01694"/>
    </source>
</evidence>
<keyword evidence="12" id="KW-1185">Reference proteome</keyword>
<evidence type="ECO:0000313" key="12">
    <source>
        <dbReference type="Proteomes" id="UP001597168"/>
    </source>
</evidence>
<organism evidence="11 12">
    <name type="scientific">Saccharothrix hoggarensis</name>
    <dbReference type="NCBI Taxonomy" id="913853"/>
    <lineage>
        <taxon>Bacteria</taxon>
        <taxon>Bacillati</taxon>
        <taxon>Actinomycetota</taxon>
        <taxon>Actinomycetes</taxon>
        <taxon>Pseudonocardiales</taxon>
        <taxon>Pseudonocardiaceae</taxon>
        <taxon>Saccharothrix</taxon>
    </lineage>
</organism>
<dbReference type="Pfam" id="PF01694">
    <property type="entry name" value="Rhomboid"/>
    <property type="match status" value="1"/>
</dbReference>
<feature type="transmembrane region" description="Helical" evidence="9">
    <location>
        <begin position="144"/>
        <end position="163"/>
    </location>
</feature>
<accession>A0ABW3QX00</accession>
<gene>
    <name evidence="11" type="ORF">ACFQ3T_18850</name>
</gene>
<keyword evidence="3 11" id="KW-0645">Protease</keyword>
<dbReference type="EMBL" id="JBHTLK010000095">
    <property type="protein sequence ID" value="MFD1149196.1"/>
    <property type="molecule type" value="Genomic_DNA"/>
</dbReference>
<feature type="transmembrane region" description="Helical" evidence="9">
    <location>
        <begin position="170"/>
        <end position="188"/>
    </location>
</feature>
<dbReference type="Proteomes" id="UP001597168">
    <property type="component" value="Unassembled WGS sequence"/>
</dbReference>